<accession>T0ZCF4</accession>
<feature type="region of interest" description="Disordered" evidence="1">
    <location>
        <begin position="150"/>
        <end position="214"/>
    </location>
</feature>
<gene>
    <name evidence="3" type="ORF">B2A_10182</name>
</gene>
<dbReference type="AlphaFoldDB" id="T0ZCF4"/>
<comment type="caution">
    <text evidence="3">The sequence shown here is derived from an EMBL/GenBank/DDBJ whole genome shotgun (WGS) entry which is preliminary data.</text>
</comment>
<reference evidence="3" key="1">
    <citation type="submission" date="2013-08" db="EMBL/GenBank/DDBJ databases">
        <authorList>
            <person name="Mendez C."/>
            <person name="Richter M."/>
            <person name="Ferrer M."/>
            <person name="Sanchez J."/>
        </authorList>
    </citation>
    <scope>NUCLEOTIDE SEQUENCE</scope>
</reference>
<keyword evidence="2" id="KW-1133">Transmembrane helix</keyword>
<feature type="transmembrane region" description="Helical" evidence="2">
    <location>
        <begin position="233"/>
        <end position="251"/>
    </location>
</feature>
<evidence type="ECO:0000256" key="1">
    <source>
        <dbReference type="SAM" id="MobiDB-lite"/>
    </source>
</evidence>
<feature type="compositionally biased region" description="Low complexity" evidence="1">
    <location>
        <begin position="185"/>
        <end position="214"/>
    </location>
</feature>
<dbReference type="EMBL" id="AUZZ01007346">
    <property type="protein sequence ID" value="EQD42788.1"/>
    <property type="molecule type" value="Genomic_DNA"/>
</dbReference>
<evidence type="ECO:0000313" key="3">
    <source>
        <dbReference type="EMBL" id="EQD42788.1"/>
    </source>
</evidence>
<organism evidence="3">
    <name type="scientific">mine drainage metagenome</name>
    <dbReference type="NCBI Taxonomy" id="410659"/>
    <lineage>
        <taxon>unclassified sequences</taxon>
        <taxon>metagenomes</taxon>
        <taxon>ecological metagenomes</taxon>
    </lineage>
</organism>
<keyword evidence="2" id="KW-0472">Membrane</keyword>
<evidence type="ECO:0000256" key="2">
    <source>
        <dbReference type="SAM" id="Phobius"/>
    </source>
</evidence>
<feature type="compositionally biased region" description="Pro residues" evidence="1">
    <location>
        <begin position="174"/>
        <end position="184"/>
    </location>
</feature>
<reference evidence="3" key="2">
    <citation type="journal article" date="2014" name="ISME J.">
        <title>Microbial stratification in low pH oxic and suboxic macroscopic growths along an acid mine drainage.</title>
        <authorList>
            <person name="Mendez-Garcia C."/>
            <person name="Mesa V."/>
            <person name="Sprenger R.R."/>
            <person name="Richter M."/>
            <person name="Diez M.S."/>
            <person name="Solano J."/>
            <person name="Bargiela R."/>
            <person name="Golyshina O.V."/>
            <person name="Manteca A."/>
            <person name="Ramos J.L."/>
            <person name="Gallego J.R."/>
            <person name="Llorente I."/>
            <person name="Martins Dos Santos V.A."/>
            <person name="Jensen O.N."/>
            <person name="Pelaez A.I."/>
            <person name="Sanchez J."/>
            <person name="Ferrer M."/>
        </authorList>
    </citation>
    <scope>NUCLEOTIDE SEQUENCE</scope>
</reference>
<dbReference type="SUPFAM" id="SSF46785">
    <property type="entry name" value="Winged helix' DNA-binding domain"/>
    <property type="match status" value="1"/>
</dbReference>
<protein>
    <submittedName>
        <fullName evidence="3">Uncharacterized protein</fullName>
    </submittedName>
</protein>
<name>T0ZCF4_9ZZZZ</name>
<dbReference type="InterPro" id="IPR036390">
    <property type="entry name" value="WH_DNA-bd_sf"/>
</dbReference>
<sequence>MADEPNFIDLFALTKITPQSVVEKFGASINSSFFDASNILGGLKIKGLIDFTTIFGGQNSVTITDLGHKFMDEAASKVNLPLDHLDLAILVQLSGGKRSLNDLTTTLNILPRDLSLHLYKLMQQSYLSAEFRNGILNLMLSEKGFMQAKAGLPSPVPQSASQQPSAPSQATPPYMQPQPAPQAQPAPQNISAPINAQAQQQAQQHMANTQQQGNLDEMAQQLQQRSKSNRKEIGLAIAVIIILAVLLLYVFKLI</sequence>
<feature type="compositionally biased region" description="Low complexity" evidence="1">
    <location>
        <begin position="157"/>
        <end position="173"/>
    </location>
</feature>
<keyword evidence="2" id="KW-0812">Transmembrane</keyword>
<proteinExistence type="predicted"/>